<dbReference type="PANTHER" id="PTHR30606:SF10">
    <property type="entry name" value="PHOSPHATIDYLINOSITOL MANNOSIDE ACYLTRANSFERASE"/>
    <property type="match status" value="1"/>
</dbReference>
<sequence>MKKAFRTFKYEILYTFVLLFSGLTRVLPRFAALQLYSVIGRLSYLMFKKDREVTLKNLQFAFGAEKNTQEINKIAKRSWINLSKSLMEFVRYKNIKSIEDYKKFIEIKGLEHVEEAQKRGQGVFIMTSHFGPFEICLYIFALLGYKIASTGSPLKYKKLHDLLVENRSRNGAEYFERNKASIKMLRQLKSGNLMGVLIDQDTSKIQHTFINFFGKECATPSGPATLLVKTGAAVVPMHIIRNEDDSLILEIQPYRTYQKDDDVKAVTQELHNLTEEIVRLHPDQWVWMHDRWRTRPSEPKIENPV</sequence>
<evidence type="ECO:0000313" key="8">
    <source>
        <dbReference type="Proteomes" id="UP000245535"/>
    </source>
</evidence>
<comment type="subcellular location">
    <subcellularLocation>
        <location evidence="1">Cell inner membrane</location>
    </subcellularLocation>
</comment>
<keyword evidence="5" id="KW-0472">Membrane</keyword>
<protein>
    <submittedName>
        <fullName evidence="7">KDO2-lipid IV(A) lauroyltransferase</fullName>
    </submittedName>
</protein>
<reference evidence="7 8" key="1">
    <citation type="submission" date="2018-03" db="EMBL/GenBank/DDBJ databases">
        <title>Genomic Encyclopedia of Archaeal and Bacterial Type Strains, Phase II (KMG-II): from individual species to whole genera.</title>
        <authorList>
            <person name="Goeker M."/>
        </authorList>
    </citation>
    <scope>NUCLEOTIDE SEQUENCE [LARGE SCALE GENOMIC DNA]</scope>
    <source>
        <strain evidence="7 8">DSM 28229</strain>
    </source>
</reference>
<proteinExistence type="predicted"/>
<dbReference type="GO" id="GO:0009247">
    <property type="term" value="P:glycolipid biosynthetic process"/>
    <property type="evidence" value="ECO:0007669"/>
    <property type="project" value="UniProtKB-ARBA"/>
</dbReference>
<evidence type="ECO:0000256" key="4">
    <source>
        <dbReference type="ARBA" id="ARBA00022679"/>
    </source>
</evidence>
<accession>A0A315Z952</accession>
<dbReference type="InterPro" id="IPR004960">
    <property type="entry name" value="LipA_acyltrans"/>
</dbReference>
<organism evidence="7 8">
    <name type="scientific">Sediminitomix flava</name>
    <dbReference type="NCBI Taxonomy" id="379075"/>
    <lineage>
        <taxon>Bacteria</taxon>
        <taxon>Pseudomonadati</taxon>
        <taxon>Bacteroidota</taxon>
        <taxon>Cytophagia</taxon>
        <taxon>Cytophagales</taxon>
        <taxon>Flammeovirgaceae</taxon>
        <taxon>Sediminitomix</taxon>
    </lineage>
</organism>
<name>A0A315Z952_SEDFL</name>
<gene>
    <name evidence="7" type="ORF">BC781_103281</name>
</gene>
<dbReference type="OrthoDB" id="9801955at2"/>
<dbReference type="PIRSF" id="PIRSF026649">
    <property type="entry name" value="MsbB"/>
    <property type="match status" value="1"/>
</dbReference>
<comment type="caution">
    <text evidence="7">The sequence shown here is derived from an EMBL/GenBank/DDBJ whole genome shotgun (WGS) entry which is preliminary data.</text>
</comment>
<dbReference type="AlphaFoldDB" id="A0A315Z952"/>
<evidence type="ECO:0000256" key="2">
    <source>
        <dbReference type="ARBA" id="ARBA00022475"/>
    </source>
</evidence>
<keyword evidence="2" id="KW-1003">Cell membrane</keyword>
<dbReference type="RefSeq" id="WP_109618614.1">
    <property type="nucleotide sequence ID" value="NZ_QGDO01000003.1"/>
</dbReference>
<evidence type="ECO:0000256" key="5">
    <source>
        <dbReference type="ARBA" id="ARBA00023136"/>
    </source>
</evidence>
<dbReference type="Pfam" id="PF03279">
    <property type="entry name" value="Lip_A_acyltrans"/>
    <property type="match status" value="1"/>
</dbReference>
<dbReference type="PANTHER" id="PTHR30606">
    <property type="entry name" value="LIPID A BIOSYNTHESIS LAUROYL ACYLTRANSFERASE"/>
    <property type="match status" value="1"/>
</dbReference>
<keyword evidence="4 7" id="KW-0808">Transferase</keyword>
<dbReference type="Proteomes" id="UP000245535">
    <property type="component" value="Unassembled WGS sequence"/>
</dbReference>
<dbReference type="CDD" id="cd07984">
    <property type="entry name" value="LPLAT_LABLAT-like"/>
    <property type="match status" value="1"/>
</dbReference>
<dbReference type="GO" id="GO:0005886">
    <property type="term" value="C:plasma membrane"/>
    <property type="evidence" value="ECO:0007669"/>
    <property type="project" value="UniProtKB-SubCell"/>
</dbReference>
<evidence type="ECO:0000256" key="3">
    <source>
        <dbReference type="ARBA" id="ARBA00022519"/>
    </source>
</evidence>
<keyword evidence="3" id="KW-0997">Cell inner membrane</keyword>
<evidence type="ECO:0000256" key="6">
    <source>
        <dbReference type="ARBA" id="ARBA00023315"/>
    </source>
</evidence>
<evidence type="ECO:0000313" key="7">
    <source>
        <dbReference type="EMBL" id="PWJ42031.1"/>
    </source>
</evidence>
<evidence type="ECO:0000256" key="1">
    <source>
        <dbReference type="ARBA" id="ARBA00004533"/>
    </source>
</evidence>
<keyword evidence="6" id="KW-0012">Acyltransferase</keyword>
<dbReference type="EMBL" id="QGDO01000003">
    <property type="protein sequence ID" value="PWJ42031.1"/>
    <property type="molecule type" value="Genomic_DNA"/>
</dbReference>
<dbReference type="GO" id="GO:0016746">
    <property type="term" value="F:acyltransferase activity"/>
    <property type="evidence" value="ECO:0007669"/>
    <property type="project" value="UniProtKB-KW"/>
</dbReference>
<keyword evidence="8" id="KW-1185">Reference proteome</keyword>